<protein>
    <recommendedName>
        <fullName evidence="4">Ig-like domain-containing protein</fullName>
    </recommendedName>
</protein>
<organism evidence="2 3">
    <name type="scientific">[Mycobacterium] wendilense</name>
    <dbReference type="NCBI Taxonomy" id="3064284"/>
    <lineage>
        <taxon>Bacteria</taxon>
        <taxon>Bacillati</taxon>
        <taxon>Actinomycetota</taxon>
        <taxon>Actinomycetes</taxon>
        <taxon>Mycobacteriales</taxon>
        <taxon>Mycobacteriaceae</taxon>
        <taxon>Mycolicibacter</taxon>
    </lineage>
</organism>
<gene>
    <name evidence="2" type="ORF">MU0050_003261</name>
</gene>
<feature type="signal peptide" evidence="1">
    <location>
        <begin position="1"/>
        <end position="28"/>
    </location>
</feature>
<reference evidence="2 3" key="1">
    <citation type="submission" date="2023-08" db="EMBL/GenBank/DDBJ databases">
        <authorList>
            <person name="Folkvardsen B D."/>
            <person name="Norman A."/>
        </authorList>
    </citation>
    <scope>NUCLEOTIDE SEQUENCE [LARGE SCALE GENOMIC DNA]</scope>
    <source>
        <strain evidence="2 3">Mu0050</strain>
    </source>
</reference>
<feature type="chain" id="PRO_5045587891" description="Ig-like domain-containing protein" evidence="1">
    <location>
        <begin position="29"/>
        <end position="135"/>
    </location>
</feature>
<dbReference type="EMBL" id="OY726395">
    <property type="protein sequence ID" value="CAJ1584576.1"/>
    <property type="molecule type" value="Genomic_DNA"/>
</dbReference>
<name>A0ABN9P4Y0_9MYCO</name>
<dbReference type="Proteomes" id="UP001190466">
    <property type="component" value="Chromosome"/>
</dbReference>
<sequence length="135" mass="14286">MRAVPLALVAAGALAAGLVLTEPSVAWARGEQTGSCDLRLVAAGQRPSHSLDCDWTASGSQTWLTIDNDSDTDAHCVAEATFEILWDDAQAQVLQGNTATLVLKRDPGESDWYEFTCTSTDGGAKGSSSFHVWAD</sequence>
<proteinExistence type="predicted"/>
<evidence type="ECO:0008006" key="4">
    <source>
        <dbReference type="Google" id="ProtNLM"/>
    </source>
</evidence>
<dbReference type="RefSeq" id="WP_316510611.1">
    <property type="nucleotide sequence ID" value="NZ_OY726395.1"/>
</dbReference>
<evidence type="ECO:0000313" key="3">
    <source>
        <dbReference type="Proteomes" id="UP001190466"/>
    </source>
</evidence>
<accession>A0ABN9P4Y0</accession>
<evidence type="ECO:0000256" key="1">
    <source>
        <dbReference type="SAM" id="SignalP"/>
    </source>
</evidence>
<keyword evidence="3" id="KW-1185">Reference proteome</keyword>
<evidence type="ECO:0000313" key="2">
    <source>
        <dbReference type="EMBL" id="CAJ1584576.1"/>
    </source>
</evidence>
<keyword evidence="1" id="KW-0732">Signal</keyword>